<accession>B0X7Z5</accession>
<dbReference type="Proteomes" id="UP000002320">
    <property type="component" value="Unassembled WGS sequence"/>
</dbReference>
<dbReference type="KEGG" id="cqu:CpipJ_CPIJ015590"/>
<dbReference type="EMBL" id="DS232470">
    <property type="protein sequence ID" value="EDS42214.1"/>
    <property type="molecule type" value="Genomic_DNA"/>
</dbReference>
<sequence length="323" mass="36901">MPVAGVDHWNWPPPGLEWPESSGMFRWGDIFRTFPMSSRSTQYRRDREEVNEVLRSLGLPVVQRRSRSPIPNAPLRDAEAADLDDVDLDDNLDDNSENDNDDDYDDNDDFDDYDDDDLNGYEDGGDSDPEDNLNPNPDDPADIRRKLASWHLEYHVSERAMNDLLSWLKEYHFPHLPKTIKSLKTEAKLAAVPIQQMGMGQMCYFGIKKMIRQILTKNEDDPLPNNCGHLQFGIDGVPIAKSSGSAFWPILIKLREYPDVLPVAVYQGSGKPPDVHEYMAEFVTELDSVLQNPIPWKNLFIRFELCGFIMDAPAKSYVLDIKV</sequence>
<feature type="compositionally biased region" description="Acidic residues" evidence="1">
    <location>
        <begin position="80"/>
        <end position="131"/>
    </location>
</feature>
<reference evidence="3" key="2">
    <citation type="submission" date="2020-05" db="UniProtKB">
        <authorList>
            <consortium name="EnsemblMetazoa"/>
        </authorList>
    </citation>
    <scope>IDENTIFICATION</scope>
    <source>
        <strain evidence="3">JHB</strain>
    </source>
</reference>
<evidence type="ECO:0000313" key="3">
    <source>
        <dbReference type="EnsemblMetazoa" id="CPIJ015590-PA"/>
    </source>
</evidence>
<name>B0X7Z5_CULQU</name>
<organism>
    <name type="scientific">Culex quinquefasciatus</name>
    <name type="common">Southern house mosquito</name>
    <name type="synonym">Culex pungens</name>
    <dbReference type="NCBI Taxonomy" id="7176"/>
    <lineage>
        <taxon>Eukaryota</taxon>
        <taxon>Metazoa</taxon>
        <taxon>Ecdysozoa</taxon>
        <taxon>Arthropoda</taxon>
        <taxon>Hexapoda</taxon>
        <taxon>Insecta</taxon>
        <taxon>Pterygota</taxon>
        <taxon>Neoptera</taxon>
        <taxon>Endopterygota</taxon>
        <taxon>Diptera</taxon>
        <taxon>Nematocera</taxon>
        <taxon>Culicoidea</taxon>
        <taxon>Culicidae</taxon>
        <taxon>Culicinae</taxon>
        <taxon>Culicini</taxon>
        <taxon>Culex</taxon>
        <taxon>Culex</taxon>
    </lineage>
</organism>
<evidence type="ECO:0000313" key="4">
    <source>
        <dbReference type="Proteomes" id="UP000002320"/>
    </source>
</evidence>
<dbReference type="PANTHER" id="PTHR33053:SF25">
    <property type="entry name" value="TRANSPOSASE DOMAIN-CONTAINING PROTEIN"/>
    <property type="match status" value="1"/>
</dbReference>
<evidence type="ECO:0000256" key="1">
    <source>
        <dbReference type="SAM" id="MobiDB-lite"/>
    </source>
</evidence>
<dbReference type="AlphaFoldDB" id="B0X7Z5"/>
<gene>
    <name evidence="3" type="primary">6048945</name>
    <name evidence="2" type="ORF">CpipJ_CPIJ015590</name>
</gene>
<dbReference type="PANTHER" id="PTHR33053">
    <property type="entry name" value="PROTEIN, PUTATIVE-RELATED"/>
    <property type="match status" value="1"/>
</dbReference>
<proteinExistence type="predicted"/>
<dbReference type="InParanoid" id="B0X7Z5"/>
<evidence type="ECO:0000313" key="2">
    <source>
        <dbReference type="EMBL" id="EDS42214.1"/>
    </source>
</evidence>
<feature type="region of interest" description="Disordered" evidence="1">
    <location>
        <begin position="57"/>
        <end position="141"/>
    </location>
</feature>
<dbReference type="EnsemblMetazoa" id="CPIJ015590-RA">
    <property type="protein sequence ID" value="CPIJ015590-PA"/>
    <property type="gene ID" value="CPIJ015590"/>
</dbReference>
<dbReference type="HOGENOM" id="CLU_861236_0_0_1"/>
<keyword evidence="4" id="KW-1185">Reference proteome</keyword>
<dbReference type="VEuPathDB" id="VectorBase:CPIJ015590"/>
<dbReference type="eggNOG" id="ENOG502QTQS">
    <property type="taxonomic scope" value="Eukaryota"/>
</dbReference>
<reference evidence="2" key="1">
    <citation type="submission" date="2007-03" db="EMBL/GenBank/DDBJ databases">
        <title>Annotation of Culex pipiens quinquefasciatus.</title>
        <authorList>
            <consortium name="The Broad Institute Genome Sequencing Platform"/>
            <person name="Atkinson P.W."/>
            <person name="Hemingway J."/>
            <person name="Christensen B.M."/>
            <person name="Higgs S."/>
            <person name="Kodira C."/>
            <person name="Hannick L."/>
            <person name="Megy K."/>
            <person name="O'Leary S."/>
            <person name="Pearson M."/>
            <person name="Haas B.J."/>
            <person name="Mauceli E."/>
            <person name="Wortman J.R."/>
            <person name="Lee N.H."/>
            <person name="Guigo R."/>
            <person name="Stanke M."/>
            <person name="Alvarado L."/>
            <person name="Amedeo P."/>
            <person name="Antoine C.H."/>
            <person name="Arensburger P."/>
            <person name="Bidwell S.L."/>
            <person name="Crawford M."/>
            <person name="Camaro F."/>
            <person name="Devon K."/>
            <person name="Engels R."/>
            <person name="Hammond M."/>
            <person name="Howarth C."/>
            <person name="Koehrsen M."/>
            <person name="Lawson D."/>
            <person name="Montgomery P."/>
            <person name="Nene V."/>
            <person name="Nusbaum C."/>
            <person name="Puiu D."/>
            <person name="Romero-Severson J."/>
            <person name="Severson D.W."/>
            <person name="Shumway M."/>
            <person name="Sisk P."/>
            <person name="Stolte C."/>
            <person name="Zeng Q."/>
            <person name="Eisenstadt E."/>
            <person name="Fraser-Liggett C."/>
            <person name="Strausberg R."/>
            <person name="Galagan J."/>
            <person name="Birren B."/>
            <person name="Collins F.H."/>
        </authorList>
    </citation>
    <scope>NUCLEOTIDE SEQUENCE [LARGE SCALE GENOMIC DNA]</scope>
    <source>
        <strain evidence="2">JHB</strain>
    </source>
</reference>
<dbReference type="OMA" id="NEECTIN"/>
<protein>
    <submittedName>
        <fullName evidence="2 3">Uncharacterized protein</fullName>
    </submittedName>
</protein>